<dbReference type="PANTHER" id="PTHR40032:SF1">
    <property type="entry name" value="EXPORTED PROTEIN"/>
    <property type="match status" value="1"/>
</dbReference>
<dbReference type="Proteomes" id="UP000075806">
    <property type="component" value="Unassembled WGS sequence"/>
</dbReference>
<accession>A0A161PCF6</accession>
<dbReference type="PANTHER" id="PTHR40032">
    <property type="entry name" value="EXPORTED PROTEIN-RELATED"/>
    <property type="match status" value="1"/>
</dbReference>
<dbReference type="EMBL" id="LTAO01000021">
    <property type="protein sequence ID" value="KYG30367.1"/>
    <property type="molecule type" value="Genomic_DNA"/>
</dbReference>
<dbReference type="InterPro" id="IPR024301">
    <property type="entry name" value="Amidase_6"/>
</dbReference>
<name>A0A161PCF6_9BACI</name>
<sequence>MLSELKNLIEIRNEGFVKNQRFFSSLQEEECLKRMKQSYKRRGAELVRSQVHGRILSKKKWDHQTEVGYILHYEQLIKMDQHFYVQERMETRKALFEKKHLVEDVLNPPIVKNAAEQNGTKEISNERVSGASYNRLEAVRYAELWWDDYNPHYHKFTDNCTNFISQCLKAGNAPMRGFPNRSKGWWYQNNNWSYSWSVAHSMRWYLSGSTSGLRGEERESASELIPGDVICYDFDGDGRWQHTTIVVAKDANGEPLVNAQTTNSRMRYWTYEDSTAWTPDIKYKFFHIVTN</sequence>
<dbReference type="AlphaFoldDB" id="A0A161PCF6"/>
<dbReference type="OrthoDB" id="9812429at2"/>
<evidence type="ECO:0000259" key="1">
    <source>
        <dbReference type="Pfam" id="PF12671"/>
    </source>
</evidence>
<keyword evidence="3" id="KW-1185">Reference proteome</keyword>
<reference evidence="2" key="1">
    <citation type="submission" date="2016-02" db="EMBL/GenBank/DDBJ databases">
        <title>Genome sequence of Bacillus trypoxylicola KCTC 13244(T).</title>
        <authorList>
            <person name="Jeong H."/>
            <person name="Park S.-H."/>
            <person name="Choi S.-K."/>
        </authorList>
    </citation>
    <scope>NUCLEOTIDE SEQUENCE [LARGE SCALE GENOMIC DNA]</scope>
    <source>
        <strain evidence="2">KCTC 13244</strain>
    </source>
</reference>
<gene>
    <name evidence="2" type="ORF">AZF04_19980</name>
</gene>
<organism evidence="2 3">
    <name type="scientific">Alkalihalobacillus trypoxylicola</name>
    <dbReference type="NCBI Taxonomy" id="519424"/>
    <lineage>
        <taxon>Bacteria</taxon>
        <taxon>Bacillati</taxon>
        <taxon>Bacillota</taxon>
        <taxon>Bacilli</taxon>
        <taxon>Bacillales</taxon>
        <taxon>Bacillaceae</taxon>
        <taxon>Alkalihalobacillus</taxon>
    </lineage>
</organism>
<proteinExistence type="predicted"/>
<dbReference type="STRING" id="519424.AZF04_19980"/>
<protein>
    <recommendedName>
        <fullName evidence="1">Putative amidase domain-containing protein</fullName>
    </recommendedName>
</protein>
<dbReference type="Pfam" id="PF12671">
    <property type="entry name" value="Amidase_6"/>
    <property type="match status" value="1"/>
</dbReference>
<evidence type="ECO:0000313" key="3">
    <source>
        <dbReference type="Proteomes" id="UP000075806"/>
    </source>
</evidence>
<evidence type="ECO:0000313" key="2">
    <source>
        <dbReference type="EMBL" id="KYG30367.1"/>
    </source>
</evidence>
<dbReference type="RefSeq" id="WP_061949014.1">
    <property type="nucleotide sequence ID" value="NZ_LTAO01000021.1"/>
</dbReference>
<feature type="domain" description="Putative amidase" evidence="1">
    <location>
        <begin position="132"/>
        <end position="284"/>
    </location>
</feature>
<comment type="caution">
    <text evidence="2">The sequence shown here is derived from an EMBL/GenBank/DDBJ whole genome shotgun (WGS) entry which is preliminary data.</text>
</comment>